<proteinExistence type="predicted"/>
<accession>A0A0S1SPY0</accession>
<evidence type="ECO:0000256" key="7">
    <source>
        <dbReference type="ARBA" id="ARBA00022840"/>
    </source>
</evidence>
<evidence type="ECO:0000256" key="9">
    <source>
        <dbReference type="ARBA" id="ARBA00023211"/>
    </source>
</evidence>
<keyword evidence="8" id="KW-0460">Magnesium</keyword>
<dbReference type="Gene3D" id="3.40.50.20">
    <property type="match status" value="1"/>
</dbReference>
<dbReference type="SUPFAM" id="SSF56059">
    <property type="entry name" value="Glutathione synthetase ATP-binding domain-like"/>
    <property type="match status" value="1"/>
</dbReference>
<dbReference type="EMBL" id="CP013065">
    <property type="protein sequence ID" value="ALM13398.1"/>
    <property type="molecule type" value="Genomic_DNA"/>
</dbReference>
<dbReference type="GO" id="GO:0000287">
    <property type="term" value="F:magnesium ion binding"/>
    <property type="evidence" value="ECO:0007669"/>
    <property type="project" value="InterPro"/>
</dbReference>
<dbReference type="AlphaFoldDB" id="A0A0S1SSD0"/>
<evidence type="ECO:0000259" key="10">
    <source>
        <dbReference type="Pfam" id="PF06849"/>
    </source>
</evidence>
<keyword evidence="7" id="KW-0067">ATP-binding</keyword>
<comment type="cofactor">
    <cofactor evidence="2">
        <name>Mg(2+)</name>
        <dbReference type="ChEBI" id="CHEBI:18420"/>
    </cofactor>
</comment>
<evidence type="ECO:0000256" key="5">
    <source>
        <dbReference type="ARBA" id="ARBA00022741"/>
    </source>
</evidence>
<accession>A0A0S1SP83</accession>
<dbReference type="Pfam" id="PF06849">
    <property type="entry name" value="DUF1246"/>
    <property type="match status" value="1"/>
</dbReference>
<dbReference type="PANTHER" id="PTHR38147">
    <property type="entry name" value="5-FORMAMINOIMIDAZOLE-4-CARBOXAMIDE-1-(BETA)-D-RIBOFURANOSYL 5'-MONOPHOSPHATE SYNTHETASE-RELATED"/>
    <property type="match status" value="1"/>
</dbReference>
<dbReference type="PIRSF" id="PIRSF004602">
    <property type="entry name" value="ATPgrasp_PurP"/>
    <property type="match status" value="1"/>
</dbReference>
<dbReference type="KEGG" id="prf:PeribacterA2_0725"/>
<dbReference type="GO" id="GO:0005524">
    <property type="term" value="F:ATP binding"/>
    <property type="evidence" value="ECO:0007669"/>
    <property type="project" value="UniProtKB-KW"/>
</dbReference>
<dbReference type="InterPro" id="IPR023656">
    <property type="entry name" value="IMP_biosynth_PurP"/>
</dbReference>
<keyword evidence="6" id="KW-0658">Purine biosynthesis</keyword>
<gene>
    <name evidence="12" type="ORF">PeribacterD1_0726</name>
</gene>
<reference evidence="12 13" key="2">
    <citation type="journal article" date="2016" name="PeerJ">
        <title>Analysis of five complete genome sequences for members of the class Peribacteria in the recently recognized Peregrinibacteria bacterial phylum.</title>
        <authorList>
            <person name="Anantharaman K."/>
            <person name="Brown C.T."/>
            <person name="Burstein D."/>
            <person name="Castelle C.J."/>
            <person name="Probst A.J."/>
            <person name="Thomas B.C."/>
            <person name="Williams K.H."/>
            <person name="Banfield J.F."/>
        </authorList>
    </citation>
    <scope>NUCLEOTIDE SEQUENCE [LARGE SCALE GENOMIC DNA]</scope>
    <source>
        <strain evidence="12">RIFOXYD1_FULL_PER-ii_59_16</strain>
    </source>
</reference>
<dbReference type="GO" id="GO:0016879">
    <property type="term" value="F:ligase activity, forming carbon-nitrogen bonds"/>
    <property type="evidence" value="ECO:0007669"/>
    <property type="project" value="InterPro"/>
</dbReference>
<name>A0A0S1SSD0_9BACT</name>
<evidence type="ECO:0000256" key="3">
    <source>
        <dbReference type="ARBA" id="ARBA00022598"/>
    </source>
</evidence>
<dbReference type="Proteomes" id="UP000069135">
    <property type="component" value="Chromosome"/>
</dbReference>
<evidence type="ECO:0000313" key="12">
    <source>
        <dbReference type="EMBL" id="ALM13398.1"/>
    </source>
</evidence>
<evidence type="ECO:0000256" key="2">
    <source>
        <dbReference type="ARBA" id="ARBA00001946"/>
    </source>
</evidence>
<protein>
    <submittedName>
        <fullName evidence="12">5-formaminoimidazole-4-carboxamide-1-(Beta)-D-ribofuranosyl 5'-monophosphate synthetase-like protein</fullName>
    </submittedName>
</protein>
<dbReference type="InterPro" id="IPR013815">
    <property type="entry name" value="ATP_grasp_subdomain_1"/>
</dbReference>
<dbReference type="InterPro" id="IPR016185">
    <property type="entry name" value="PreATP-grasp_dom_sf"/>
</dbReference>
<comment type="cofactor">
    <cofactor evidence="1">
        <name>Mn(2+)</name>
        <dbReference type="ChEBI" id="CHEBI:29035"/>
    </cofactor>
</comment>
<accession>A0A0S1SSD0</accession>
<keyword evidence="4" id="KW-0479">Metal-binding</keyword>
<keyword evidence="9" id="KW-0464">Manganese</keyword>
<dbReference type="PANTHER" id="PTHR38147:SF1">
    <property type="entry name" value="5-FORMAMINOIMIDAZOLE-4-CARBOXAMIDE-1-(BETA)-D-RIBOFURANOSYL 5'-MONOPHOSPHATE SYNTHETASE"/>
    <property type="match status" value="1"/>
</dbReference>
<keyword evidence="3" id="KW-0436">Ligase</keyword>
<evidence type="ECO:0000256" key="6">
    <source>
        <dbReference type="ARBA" id="ARBA00022755"/>
    </source>
</evidence>
<evidence type="ECO:0000256" key="8">
    <source>
        <dbReference type="ARBA" id="ARBA00022842"/>
    </source>
</evidence>
<dbReference type="SUPFAM" id="SSF52440">
    <property type="entry name" value="PreATP-grasp domain"/>
    <property type="match status" value="1"/>
</dbReference>
<dbReference type="Gene3D" id="3.30.1490.20">
    <property type="entry name" value="ATP-grasp fold, A domain"/>
    <property type="match status" value="1"/>
</dbReference>
<evidence type="ECO:0000313" key="13">
    <source>
        <dbReference type="Proteomes" id="UP000069135"/>
    </source>
</evidence>
<dbReference type="Gene3D" id="3.30.470.20">
    <property type="entry name" value="ATP-grasp fold, B domain"/>
    <property type="match status" value="1"/>
</dbReference>
<organism evidence="12 13">
    <name type="scientific">Candidatus Peribacter riflensis</name>
    <dbReference type="NCBI Taxonomy" id="1735162"/>
    <lineage>
        <taxon>Bacteria</taxon>
        <taxon>Candidatus Peregrinibacteriota</taxon>
        <taxon>Candidatus Peribacteria</taxon>
        <taxon>Candidatus Peribacterales</taxon>
        <taxon>Candidatus Peribacteraceae</taxon>
        <taxon>Candidatus Peribacter</taxon>
    </lineage>
</organism>
<reference evidence="13" key="1">
    <citation type="submission" date="2015-10" db="EMBL/GenBank/DDBJ databases">
        <title>Analysis of five complete genome sequences for members of the class Peribacteria in the recently recognized Peregrinibacteria bacterial phylum.</title>
        <authorList>
            <person name="Anantharaman K."/>
            <person name="Brown C.T."/>
            <person name="Burstein D."/>
            <person name="Castelle C.J."/>
            <person name="Probst A.J."/>
            <person name="Thomas B.C."/>
            <person name="Williams K.H."/>
            <person name="Banfield J.F."/>
        </authorList>
    </citation>
    <scope>NUCLEOTIDE SEQUENCE [LARGE SCALE GENOMIC DNA]</scope>
</reference>
<feature type="domain" description="IMP biosynthesis enzyme PurP C-terminal" evidence="11">
    <location>
        <begin position="193"/>
        <end position="382"/>
    </location>
</feature>
<evidence type="ECO:0000256" key="1">
    <source>
        <dbReference type="ARBA" id="ARBA00001936"/>
    </source>
</evidence>
<keyword evidence="5" id="KW-0547">Nucleotide-binding</keyword>
<dbReference type="InterPro" id="IPR009720">
    <property type="entry name" value="IMP_biosynth_PurP_C"/>
</dbReference>
<dbReference type="Pfam" id="PF06973">
    <property type="entry name" value="DUF1297"/>
    <property type="match status" value="1"/>
</dbReference>
<dbReference type="GO" id="GO:0006188">
    <property type="term" value="P:IMP biosynthetic process"/>
    <property type="evidence" value="ECO:0007669"/>
    <property type="project" value="InterPro"/>
</dbReference>
<dbReference type="InterPro" id="IPR010672">
    <property type="entry name" value="IMP_biosynth_PurP_N"/>
</dbReference>
<evidence type="ECO:0000259" key="11">
    <source>
        <dbReference type="Pfam" id="PF06973"/>
    </source>
</evidence>
<accession>A0A0S1SJP9</accession>
<feature type="domain" description="IMP biosynthesis enzyme PurP N-terminal" evidence="10">
    <location>
        <begin position="17"/>
        <end position="153"/>
    </location>
</feature>
<sequence length="382" mass="42858">MNVPDLLKGYDTKNITIGVLGGHSALDVCHGAKKHGFKTVCVARKGREKTYDRYFRTKGKGRGTKGCIDEVILVDKFEDVLRKDVQEKLRSMNTIFVHNRYFWVYFSDYAAIENDFQIPIFGSRTFVKLEERDQPYNQYHLLHDAGIRTPKIFAKPEDIDRPVLVKAAEAQRGYERAFFVVGNQSSWEAEGSRLEQEGKVSAKWRQAPIEEFIVGAPVNFNFFWSPLTKELELLGTDTRRQTNLDGFLRMTAPEQTKALASGIPLKMIETGHIACTVKESILEKAFDLGEKFVTATQKLPKTLDPSGKGIIGPFALQGAVTAEDGKEDIVIFDVSLRIPGSPGTFATPYSRYLYGEAMSVGERVGMEIRKAVTEQAVEQVVT</sequence>
<evidence type="ECO:0000256" key="4">
    <source>
        <dbReference type="ARBA" id="ARBA00022723"/>
    </source>
</evidence>
<dbReference type="STRING" id="1735162.PeribacterB2_0726"/>
<accession>A0A0S1SKL2</accession>